<accession>A0ABQ9TIS3</accession>
<evidence type="ECO:0000313" key="2">
    <source>
        <dbReference type="EMBL" id="KAK2084097.1"/>
    </source>
</evidence>
<comment type="caution">
    <text evidence="2">The sequence shown here is derived from an EMBL/GenBank/DDBJ whole genome shotgun (WGS) entry which is preliminary data.</text>
</comment>
<sequence>MLTAHGKACTMGISPGHSIVQPTALQMGKLSWAGGGSKVACLRKSAQAGTVRLEPWGHVLCIPGESRDLEIPVLRCTPWPQDNEPAAENGTLGSMDKELSELLDFSMVSQDSYPTGRRHPLPPEFMGSFSDSLWPLGRSLRDPDSGIPVSQGPPRSQTPWQNEPAAENGTLGGTDKELSDLLDFSMMFPLPVTNGKGWCTSLACAQFGASGLLRVPSQEEKLIVPALPSSQRPCGVMATMRMVMVTKTLSGDVQSVDACQGCTAHCADWIPINGHPVVGAIAGVPLPKVESYSSNNLAAAQWMESLSVCGDCTWQRVQVTQNFHLMFCSCISRAPAIPHLLQEPFERHLPQQSRSLHRGFPDCQFH</sequence>
<gene>
    <name evidence="2" type="ORF">P7K49_037130</name>
</gene>
<keyword evidence="3" id="KW-1185">Reference proteome</keyword>
<evidence type="ECO:0000256" key="1">
    <source>
        <dbReference type="SAM" id="MobiDB-lite"/>
    </source>
</evidence>
<feature type="region of interest" description="Disordered" evidence="1">
    <location>
        <begin position="140"/>
        <end position="174"/>
    </location>
</feature>
<evidence type="ECO:0000313" key="3">
    <source>
        <dbReference type="Proteomes" id="UP001266305"/>
    </source>
</evidence>
<protein>
    <submittedName>
        <fullName evidence="2">Uncharacterized protein</fullName>
    </submittedName>
</protein>
<reference evidence="2 3" key="1">
    <citation type="submission" date="2023-05" db="EMBL/GenBank/DDBJ databases">
        <title>B98-5 Cell Line De Novo Hybrid Assembly: An Optical Mapping Approach.</title>
        <authorList>
            <person name="Kananen K."/>
            <person name="Auerbach J.A."/>
            <person name="Kautto E."/>
            <person name="Blachly J.S."/>
        </authorList>
    </citation>
    <scope>NUCLEOTIDE SEQUENCE [LARGE SCALE GENOMIC DNA]</scope>
    <source>
        <strain evidence="2">B95-8</strain>
        <tissue evidence="2">Cell line</tissue>
    </source>
</reference>
<dbReference type="Proteomes" id="UP001266305">
    <property type="component" value="Unassembled WGS sequence"/>
</dbReference>
<name>A0ABQ9TIS3_SAGOE</name>
<proteinExistence type="predicted"/>
<dbReference type="EMBL" id="JASSZA010000022">
    <property type="protein sequence ID" value="KAK2084097.1"/>
    <property type="molecule type" value="Genomic_DNA"/>
</dbReference>
<organism evidence="2 3">
    <name type="scientific">Saguinus oedipus</name>
    <name type="common">Cotton-top tamarin</name>
    <name type="synonym">Oedipomidas oedipus</name>
    <dbReference type="NCBI Taxonomy" id="9490"/>
    <lineage>
        <taxon>Eukaryota</taxon>
        <taxon>Metazoa</taxon>
        <taxon>Chordata</taxon>
        <taxon>Craniata</taxon>
        <taxon>Vertebrata</taxon>
        <taxon>Euteleostomi</taxon>
        <taxon>Mammalia</taxon>
        <taxon>Eutheria</taxon>
        <taxon>Euarchontoglires</taxon>
        <taxon>Primates</taxon>
        <taxon>Haplorrhini</taxon>
        <taxon>Platyrrhini</taxon>
        <taxon>Cebidae</taxon>
        <taxon>Callitrichinae</taxon>
        <taxon>Saguinus</taxon>
    </lineage>
</organism>